<comment type="catalytic activity">
    <reaction evidence="1 9">
        <text>S-ubiquitinyl-[E2 ubiquitin-conjugating enzyme]-L-cysteine + [acceptor protein]-L-lysine = [E2 ubiquitin-conjugating enzyme]-L-cysteine + N(6)-ubiquitinyl-[acceptor protein]-L-lysine.</text>
        <dbReference type="EC" id="2.3.2.27"/>
    </reaction>
</comment>
<comment type="pathway">
    <text evidence="2 9">Protein modification; protein ubiquitination.</text>
</comment>
<evidence type="ECO:0000256" key="2">
    <source>
        <dbReference type="ARBA" id="ARBA00004906"/>
    </source>
</evidence>
<dbReference type="EC" id="2.3.2.27" evidence="9"/>
<proteinExistence type="inferred from homology"/>
<dbReference type="InterPro" id="IPR012677">
    <property type="entry name" value="Nucleotide-bd_a/b_plait_sf"/>
</dbReference>
<dbReference type="PROSITE" id="PS50089">
    <property type="entry name" value="ZF_RING_2"/>
    <property type="match status" value="1"/>
</dbReference>
<keyword evidence="6 8" id="KW-0863">Zinc-finger</keyword>
<reference evidence="12 13" key="1">
    <citation type="journal article" date="2020" name="Nature">
        <title>Six reference-quality genomes reveal evolution of bat adaptations.</title>
        <authorList>
            <person name="Jebb D."/>
            <person name="Huang Z."/>
            <person name="Pippel M."/>
            <person name="Hughes G.M."/>
            <person name="Lavrichenko K."/>
            <person name="Devanna P."/>
            <person name="Winkler S."/>
            <person name="Jermiin L.S."/>
            <person name="Skirmuntt E.C."/>
            <person name="Katzourakis A."/>
            <person name="Burkitt-Gray L."/>
            <person name="Ray D.A."/>
            <person name="Sullivan K.A.M."/>
            <person name="Roscito J.G."/>
            <person name="Kirilenko B.M."/>
            <person name="Davalos L.M."/>
            <person name="Corthals A.P."/>
            <person name="Power M.L."/>
            <person name="Jones G."/>
            <person name="Ransome R.D."/>
            <person name="Dechmann D.K.N."/>
            <person name="Locatelli A.G."/>
            <person name="Puechmaille S.J."/>
            <person name="Fedrigo O."/>
            <person name="Jarvis E.D."/>
            <person name="Hiller M."/>
            <person name="Vernes S.C."/>
            <person name="Myers E.W."/>
            <person name="Teeling E.C."/>
        </authorList>
    </citation>
    <scope>NUCLEOTIDE SEQUENCE [LARGE SCALE GENOMIC DNA]</scope>
    <source>
        <strain evidence="12">Bat1K_MPI-CBG_1</strain>
    </source>
</reference>
<evidence type="ECO:0000256" key="5">
    <source>
        <dbReference type="ARBA" id="ARBA00022723"/>
    </source>
</evidence>
<dbReference type="PANTHER" id="PTHR12622">
    <property type="entry name" value="DELTEX-RELATED"/>
    <property type="match status" value="1"/>
</dbReference>
<dbReference type="Pfam" id="PF21718">
    <property type="entry name" value="KH_DTX3L"/>
    <property type="match status" value="2"/>
</dbReference>
<evidence type="ECO:0000256" key="8">
    <source>
        <dbReference type="PROSITE-ProRule" id="PRU00175"/>
    </source>
</evidence>
<dbReference type="GO" id="GO:0007219">
    <property type="term" value="P:Notch signaling pathway"/>
    <property type="evidence" value="ECO:0007669"/>
    <property type="project" value="InterPro"/>
</dbReference>
<dbReference type="Proteomes" id="UP000664940">
    <property type="component" value="Unassembled WGS sequence"/>
</dbReference>
<dbReference type="CDD" id="cd09633">
    <property type="entry name" value="Deltex_C"/>
    <property type="match status" value="1"/>
</dbReference>
<dbReference type="Pfam" id="PF21717">
    <property type="entry name" value="DTX3L_a-b"/>
    <property type="match status" value="1"/>
</dbReference>
<dbReference type="InterPro" id="IPR057051">
    <property type="entry name" value="PARP14_RPM_1"/>
</dbReference>
<keyword evidence="5 9" id="KW-0479">Metal-binding</keyword>
<dbReference type="GO" id="GO:0005737">
    <property type="term" value="C:cytoplasm"/>
    <property type="evidence" value="ECO:0007669"/>
    <property type="project" value="UniProtKB-SubCell"/>
</dbReference>
<dbReference type="InterPro" id="IPR001841">
    <property type="entry name" value="Znf_RING"/>
</dbReference>
<keyword evidence="7 9" id="KW-0862">Zinc</keyword>
<evidence type="ECO:0000256" key="10">
    <source>
        <dbReference type="SAM" id="MobiDB-lite"/>
    </source>
</evidence>
<dbReference type="SUPFAM" id="SSF57850">
    <property type="entry name" value="RING/U-box"/>
    <property type="match status" value="1"/>
</dbReference>
<dbReference type="InterPro" id="IPR013083">
    <property type="entry name" value="Znf_RING/FYVE/PHD"/>
</dbReference>
<sequence>MASNPCPPSPLLVRVSEPCHRQNLHWKLESYFQSRKNSGGGECTVRPLGASAPNTFKVEFLERAAKEGVLKKEKHQILVDNEPVTIFLEPTKNPIEKNMRPGMSQVQTPSQERERSGEKHPNEEHIPNAVDSCVQNIFLTVTAELNCNLFSKEQRECITTLCPNVTKIEGYNGIERVRGDFQDIEKIHGFLSEQLLKSERKHESSPLTTEREPLQQGQNSCVSPSEPKTKSEGKSNCYEVPLLLFEYFKYTYPGKMDSVEKRFGMKIKSRESSPDMVSLDFTSSQSSDIRSAEESFIHEFQQSIGTMKKVCVALADSKQANKIKQKLSCQFQKLYIKENGGELILMGTHDDVSAARHFIASQISESPVEAPVKILTLCTRNRIEVDTAQYKLLEAELLQEISEIEQKYNTQRKVWEESQKTCIVFESKDKELDLSVHACASFTDAYQHVSCQLVREVLPLKSLGKERKDLYGSKFIGDFRNRHPGVYFVLNQESMIFIGLPNHLAKAKQYVLGTGRMSLLAGQKRNEDHETPMDIDGNDSETASPTSQHSASSQASGVDKEEDICAICMEPIRNKLVLSKCKHGFCFPCINKAMMYKPVCPVCQTLYGVQKGNQPEGTMTFKVQKYALPGYESCGSIVINYLMKGGIQTEEHPNPGTPYSSTQRTAYLPDNKEGREVLELLQKAFKQKLIFTVGESRVTGLPSAITWNDIHHKTSMTGGPESYGYPDPHYLKRVKRELKNKGIE</sequence>
<name>A0A834AV54_9CHIR</name>
<feature type="region of interest" description="Disordered" evidence="10">
    <location>
        <begin position="524"/>
        <end position="555"/>
    </location>
</feature>
<evidence type="ECO:0000256" key="7">
    <source>
        <dbReference type="ARBA" id="ARBA00022833"/>
    </source>
</evidence>
<dbReference type="Gene3D" id="3.30.40.10">
    <property type="entry name" value="Zinc/RING finger domain, C3HC4 (zinc finger)"/>
    <property type="match status" value="1"/>
</dbReference>
<accession>A0A834AV54</accession>
<dbReference type="Pfam" id="PF13923">
    <property type="entry name" value="zf-C3HC4_2"/>
    <property type="match status" value="1"/>
</dbReference>
<feature type="compositionally biased region" description="Polar residues" evidence="10">
    <location>
        <begin position="540"/>
        <end position="555"/>
    </location>
</feature>
<dbReference type="InterPro" id="IPR048409">
    <property type="entry name" value="DTX3L_KH-like"/>
</dbReference>
<keyword evidence="4 9" id="KW-0808">Transferase</keyword>
<dbReference type="InterPro" id="IPR017907">
    <property type="entry name" value="Znf_RING_CS"/>
</dbReference>
<protein>
    <recommendedName>
        <fullName evidence="9">E3 ubiquitin-protein ligase</fullName>
        <ecNumber evidence="9">2.3.2.27</ecNumber>
    </recommendedName>
</protein>
<organism evidence="12 13">
    <name type="scientific">Phyllostomus discolor</name>
    <name type="common">pale spear-nosed bat</name>
    <dbReference type="NCBI Taxonomy" id="89673"/>
    <lineage>
        <taxon>Eukaryota</taxon>
        <taxon>Metazoa</taxon>
        <taxon>Chordata</taxon>
        <taxon>Craniata</taxon>
        <taxon>Vertebrata</taxon>
        <taxon>Euteleostomi</taxon>
        <taxon>Mammalia</taxon>
        <taxon>Eutheria</taxon>
        <taxon>Laurasiatheria</taxon>
        <taxon>Chiroptera</taxon>
        <taxon>Yangochiroptera</taxon>
        <taxon>Phyllostomidae</taxon>
        <taxon>Phyllostominae</taxon>
        <taxon>Phyllostomus</taxon>
    </lineage>
</organism>
<evidence type="ECO:0000256" key="9">
    <source>
        <dbReference type="RuleBase" id="RU367105"/>
    </source>
</evidence>
<dbReference type="UniPathway" id="UPA00143"/>
<dbReference type="Pfam" id="PF23222">
    <property type="entry name" value="RRM_PARP14_1"/>
    <property type="match status" value="1"/>
</dbReference>
<dbReference type="InterPro" id="IPR039398">
    <property type="entry name" value="Deltex_fam"/>
</dbReference>
<dbReference type="GO" id="GO:0061630">
    <property type="term" value="F:ubiquitin protein ligase activity"/>
    <property type="evidence" value="ECO:0007669"/>
    <property type="project" value="UniProtKB-UniRule"/>
</dbReference>
<dbReference type="InterPro" id="IPR039396">
    <property type="entry name" value="Deltex_C"/>
</dbReference>
<feature type="compositionally biased region" description="Basic and acidic residues" evidence="10">
    <location>
        <begin position="198"/>
        <end position="213"/>
    </location>
</feature>
<keyword evidence="9" id="KW-0963">Cytoplasm</keyword>
<dbReference type="SMART" id="SM00184">
    <property type="entry name" value="RING"/>
    <property type="match status" value="1"/>
</dbReference>
<dbReference type="Gene3D" id="3.30.70.330">
    <property type="match status" value="1"/>
</dbReference>
<evidence type="ECO:0000313" key="12">
    <source>
        <dbReference type="EMBL" id="KAF6118367.1"/>
    </source>
</evidence>
<comment type="similarity">
    <text evidence="3 9">Belongs to the Deltex family.</text>
</comment>
<gene>
    <name evidence="12" type="ORF">HJG60_004128</name>
</gene>
<feature type="region of interest" description="Disordered" evidence="10">
    <location>
        <begin position="198"/>
        <end position="234"/>
    </location>
</feature>
<feature type="compositionally biased region" description="Basic and acidic residues" evidence="10">
    <location>
        <begin position="111"/>
        <end position="126"/>
    </location>
</feature>
<evidence type="ECO:0000259" key="11">
    <source>
        <dbReference type="PROSITE" id="PS50089"/>
    </source>
</evidence>
<dbReference type="GO" id="GO:0008270">
    <property type="term" value="F:zinc ion binding"/>
    <property type="evidence" value="ECO:0007669"/>
    <property type="project" value="UniProtKB-KW"/>
</dbReference>
<feature type="domain" description="RING-type" evidence="11">
    <location>
        <begin position="565"/>
        <end position="604"/>
    </location>
</feature>
<dbReference type="Pfam" id="PF18102">
    <property type="entry name" value="DTC"/>
    <property type="match status" value="1"/>
</dbReference>
<evidence type="ECO:0000256" key="6">
    <source>
        <dbReference type="ARBA" id="ARBA00022771"/>
    </source>
</evidence>
<evidence type="ECO:0000256" key="4">
    <source>
        <dbReference type="ARBA" id="ARBA00022679"/>
    </source>
</evidence>
<comment type="caution">
    <text evidence="12">The sequence shown here is derived from an EMBL/GenBank/DDBJ whole genome shotgun (WGS) entry which is preliminary data.</text>
</comment>
<dbReference type="GO" id="GO:0016567">
    <property type="term" value="P:protein ubiquitination"/>
    <property type="evidence" value="ECO:0007669"/>
    <property type="project" value="UniProtKB-UniRule"/>
</dbReference>
<dbReference type="InterPro" id="IPR039399">
    <property type="entry name" value="Deltex_C_sf"/>
</dbReference>
<dbReference type="AlphaFoldDB" id="A0A834AV54"/>
<evidence type="ECO:0000256" key="1">
    <source>
        <dbReference type="ARBA" id="ARBA00000900"/>
    </source>
</evidence>
<dbReference type="PROSITE" id="PS00518">
    <property type="entry name" value="ZF_RING_1"/>
    <property type="match status" value="1"/>
</dbReference>
<evidence type="ECO:0000313" key="13">
    <source>
        <dbReference type="Proteomes" id="UP000664940"/>
    </source>
</evidence>
<dbReference type="Gene3D" id="3.30.390.130">
    <property type="match status" value="1"/>
</dbReference>
<feature type="region of interest" description="Disordered" evidence="10">
    <location>
        <begin position="92"/>
        <end position="126"/>
    </location>
</feature>
<comment type="subcellular location">
    <subcellularLocation>
        <location evidence="9">Cytoplasm</location>
    </subcellularLocation>
</comment>
<dbReference type="EMBL" id="JABVXQ010000003">
    <property type="protein sequence ID" value="KAF6118367.1"/>
    <property type="molecule type" value="Genomic_DNA"/>
</dbReference>
<evidence type="ECO:0000256" key="3">
    <source>
        <dbReference type="ARBA" id="ARBA00009413"/>
    </source>
</evidence>
<dbReference type="InterPro" id="IPR048418">
    <property type="entry name" value="DTX3L_a/b_dom"/>
</dbReference>